<accession>G9Y583</accession>
<gene>
    <name evidence="1" type="ORF">HMPREF0454_01751</name>
</gene>
<reference evidence="1 2" key="1">
    <citation type="submission" date="2011-08" db="EMBL/GenBank/DDBJ databases">
        <authorList>
            <person name="Weinstock G."/>
            <person name="Sodergren E."/>
            <person name="Clifton S."/>
            <person name="Fulton L."/>
            <person name="Fulton B."/>
            <person name="Courtney L."/>
            <person name="Fronick C."/>
            <person name="Harrison M."/>
            <person name="Strong C."/>
            <person name="Farmer C."/>
            <person name="Delahaunty K."/>
            <person name="Markovic C."/>
            <person name="Hall O."/>
            <person name="Minx P."/>
            <person name="Tomlinson C."/>
            <person name="Mitreva M."/>
            <person name="Hou S."/>
            <person name="Chen J."/>
            <person name="Wollam A."/>
            <person name="Pepin K.H."/>
            <person name="Johnson M."/>
            <person name="Bhonagiri V."/>
            <person name="Zhang X."/>
            <person name="Suruliraj S."/>
            <person name="Warren W."/>
            <person name="Chinwalla A."/>
            <person name="Mardis E.R."/>
            <person name="Wilson R.K."/>
        </authorList>
    </citation>
    <scope>NUCLEOTIDE SEQUENCE [LARGE SCALE GENOMIC DNA]</scope>
    <source>
        <strain evidence="1 2">ATCC 51873</strain>
    </source>
</reference>
<sequence length="43" mass="4929">MNREKEKTKSIFALLGQPKIKDDISVEIKRISSSISAKIKIRK</sequence>
<name>G9Y583_HAFAL</name>
<dbReference type="AlphaFoldDB" id="G9Y583"/>
<protein>
    <submittedName>
        <fullName evidence="1">Uncharacterized protein</fullName>
    </submittedName>
</protein>
<dbReference type="HOGENOM" id="CLU_3234297_0_0_6"/>
<dbReference type="Proteomes" id="UP000005959">
    <property type="component" value="Unassembled WGS sequence"/>
</dbReference>
<evidence type="ECO:0000313" key="1">
    <source>
        <dbReference type="EMBL" id="EHM43768.1"/>
    </source>
</evidence>
<comment type="caution">
    <text evidence="1">The sequence shown here is derived from an EMBL/GenBank/DDBJ whole genome shotgun (WGS) entry which is preliminary data.</text>
</comment>
<proteinExistence type="predicted"/>
<dbReference type="EMBL" id="AGCI01000037">
    <property type="protein sequence ID" value="EHM43768.1"/>
    <property type="molecule type" value="Genomic_DNA"/>
</dbReference>
<evidence type="ECO:0000313" key="2">
    <source>
        <dbReference type="Proteomes" id="UP000005959"/>
    </source>
</evidence>
<organism evidence="1 2">
    <name type="scientific">Hafnia alvei ATCC 51873</name>
    <dbReference type="NCBI Taxonomy" id="1002364"/>
    <lineage>
        <taxon>Bacteria</taxon>
        <taxon>Pseudomonadati</taxon>
        <taxon>Pseudomonadota</taxon>
        <taxon>Gammaproteobacteria</taxon>
        <taxon>Enterobacterales</taxon>
        <taxon>Hafniaceae</taxon>
        <taxon>Hafnia</taxon>
    </lineage>
</organism>